<evidence type="ECO:0000313" key="2">
    <source>
        <dbReference type="Proteomes" id="UP001163798"/>
    </source>
</evidence>
<proteinExistence type="predicted"/>
<protein>
    <submittedName>
        <fullName evidence="1">Uncharacterized protein</fullName>
    </submittedName>
</protein>
<dbReference type="Proteomes" id="UP001163798">
    <property type="component" value="Unassembled WGS sequence"/>
</dbReference>
<keyword evidence="2" id="KW-1185">Reference proteome</keyword>
<comment type="caution">
    <text evidence="1">The sequence shown here is derived from an EMBL/GenBank/DDBJ whole genome shotgun (WGS) entry which is preliminary data.</text>
</comment>
<organism evidence="1 2">
    <name type="scientific">Lentinula aff. detonsa</name>
    <dbReference type="NCBI Taxonomy" id="2804958"/>
    <lineage>
        <taxon>Eukaryota</taxon>
        <taxon>Fungi</taxon>
        <taxon>Dikarya</taxon>
        <taxon>Basidiomycota</taxon>
        <taxon>Agaricomycotina</taxon>
        <taxon>Agaricomycetes</taxon>
        <taxon>Agaricomycetidae</taxon>
        <taxon>Agaricales</taxon>
        <taxon>Marasmiineae</taxon>
        <taxon>Omphalotaceae</taxon>
        <taxon>Lentinula</taxon>
    </lineage>
</organism>
<dbReference type="EMBL" id="MU793334">
    <property type="protein sequence ID" value="KAJ3785710.1"/>
    <property type="molecule type" value="Genomic_DNA"/>
</dbReference>
<feature type="non-terminal residue" evidence="1">
    <location>
        <position position="1"/>
    </location>
</feature>
<dbReference type="AlphaFoldDB" id="A0AA38L5P4"/>
<sequence length="116" mass="13100">RFGDPLAERLEYILTQNAPFPGESINNREMCSIERFVAHRISDNTHLLIDSAYEGREHRVPTHLLTNPDFEPCPWFTRHLLGAVSSGDARTITSQPMGDARAIRASQILNHAVCYP</sequence>
<reference evidence="1" key="1">
    <citation type="submission" date="2022-08" db="EMBL/GenBank/DDBJ databases">
        <authorList>
            <consortium name="DOE Joint Genome Institute"/>
            <person name="Min B."/>
            <person name="Riley R."/>
            <person name="Sierra-Patev S."/>
            <person name="Naranjo-Ortiz M."/>
            <person name="Looney B."/>
            <person name="Konkel Z."/>
            <person name="Slot J.C."/>
            <person name="Sakamoto Y."/>
            <person name="Steenwyk J.L."/>
            <person name="Rokas A."/>
            <person name="Carro J."/>
            <person name="Camarero S."/>
            <person name="Ferreira P."/>
            <person name="Molpeceres G."/>
            <person name="Ruiz-Duenas F.J."/>
            <person name="Serrano A."/>
            <person name="Henrissat B."/>
            <person name="Drula E."/>
            <person name="Hughes K.W."/>
            <person name="Mata J.L."/>
            <person name="Ishikawa N.K."/>
            <person name="Vargas-Isla R."/>
            <person name="Ushijima S."/>
            <person name="Smith C.A."/>
            <person name="Ahrendt S."/>
            <person name="Andreopoulos W."/>
            <person name="He G."/>
            <person name="Labutti K."/>
            <person name="Lipzen A."/>
            <person name="Ng V."/>
            <person name="Sandor L."/>
            <person name="Barry K."/>
            <person name="Martinez A.T."/>
            <person name="Xiao Y."/>
            <person name="Gibbons J.G."/>
            <person name="Terashima K."/>
            <person name="Hibbett D.S."/>
            <person name="Grigoriev I.V."/>
        </authorList>
    </citation>
    <scope>NUCLEOTIDE SEQUENCE</scope>
    <source>
        <strain evidence="1">TFB10291</strain>
    </source>
</reference>
<name>A0AA38L5P4_9AGAR</name>
<accession>A0AA38L5P4</accession>
<evidence type="ECO:0000313" key="1">
    <source>
        <dbReference type="EMBL" id="KAJ3785710.1"/>
    </source>
</evidence>
<feature type="non-terminal residue" evidence="1">
    <location>
        <position position="116"/>
    </location>
</feature>
<gene>
    <name evidence="1" type="ORF">GGU10DRAFT_256476</name>
</gene>